<evidence type="ECO:0000256" key="4">
    <source>
        <dbReference type="ARBA" id="ARBA00022989"/>
    </source>
</evidence>
<dbReference type="Pfam" id="PF01284">
    <property type="entry name" value="MARVEL"/>
    <property type="match status" value="1"/>
</dbReference>
<comment type="caution">
    <text evidence="11">The sequence shown here is derived from an EMBL/GenBank/DDBJ whole genome shotgun (WGS) entry which is preliminary data.</text>
</comment>
<evidence type="ECO:0000256" key="7">
    <source>
        <dbReference type="SAM" id="MobiDB-lite"/>
    </source>
</evidence>
<dbReference type="PANTHER" id="PTHR10838">
    <property type="entry name" value="SYNAPTOGYRIN"/>
    <property type="match status" value="1"/>
</dbReference>
<dbReference type="AlphaFoldDB" id="A0A553PYB1"/>
<dbReference type="OrthoDB" id="9947088at2759"/>
<feature type="transmembrane region" description="Helical" evidence="8">
    <location>
        <begin position="232"/>
        <end position="251"/>
    </location>
</feature>
<dbReference type="InterPro" id="IPR013783">
    <property type="entry name" value="Ig-like_fold"/>
</dbReference>
<dbReference type="PANTHER" id="PTHR10838:SF33">
    <property type="entry name" value="SYNAPTOGYRIN"/>
    <property type="match status" value="1"/>
</dbReference>
<dbReference type="InterPro" id="IPR008253">
    <property type="entry name" value="Marvel"/>
</dbReference>
<evidence type="ECO:0000259" key="9">
    <source>
        <dbReference type="PROSITE" id="PS50835"/>
    </source>
</evidence>
<dbReference type="GO" id="GO:0031594">
    <property type="term" value="C:neuromuscular junction"/>
    <property type="evidence" value="ECO:0007669"/>
    <property type="project" value="TreeGrafter"/>
</dbReference>
<feature type="region of interest" description="Disordered" evidence="7">
    <location>
        <begin position="306"/>
        <end position="328"/>
    </location>
</feature>
<evidence type="ECO:0008006" key="13">
    <source>
        <dbReference type="Google" id="ProtNLM"/>
    </source>
</evidence>
<evidence type="ECO:0000256" key="3">
    <source>
        <dbReference type="ARBA" id="ARBA00022692"/>
    </source>
</evidence>
<comment type="similarity">
    <text evidence="2">Belongs to the synaptogyrin family.</text>
</comment>
<keyword evidence="12" id="KW-1185">Reference proteome</keyword>
<feature type="transmembrane region" description="Helical" evidence="8">
    <location>
        <begin position="155"/>
        <end position="177"/>
    </location>
</feature>
<evidence type="ECO:0000256" key="8">
    <source>
        <dbReference type="SAM" id="Phobius"/>
    </source>
</evidence>
<organism evidence="11 12">
    <name type="scientific">Danionella cerebrum</name>
    <dbReference type="NCBI Taxonomy" id="2873325"/>
    <lineage>
        <taxon>Eukaryota</taxon>
        <taxon>Metazoa</taxon>
        <taxon>Chordata</taxon>
        <taxon>Craniata</taxon>
        <taxon>Vertebrata</taxon>
        <taxon>Euteleostomi</taxon>
        <taxon>Actinopterygii</taxon>
        <taxon>Neopterygii</taxon>
        <taxon>Teleostei</taxon>
        <taxon>Ostariophysi</taxon>
        <taxon>Cypriniformes</taxon>
        <taxon>Danionidae</taxon>
        <taxon>Danioninae</taxon>
        <taxon>Danionella</taxon>
    </lineage>
</organism>
<reference evidence="11 12" key="1">
    <citation type="journal article" date="2019" name="Sci. Data">
        <title>Hybrid genome assembly and annotation of Danionella translucida.</title>
        <authorList>
            <person name="Kadobianskyi M."/>
            <person name="Schulze L."/>
            <person name="Schuelke M."/>
            <person name="Judkewitz B."/>
        </authorList>
    </citation>
    <scope>NUCLEOTIDE SEQUENCE [LARGE SCALE GENOMIC DNA]</scope>
    <source>
        <strain evidence="11 12">Bolton</strain>
    </source>
</reference>
<evidence type="ECO:0000313" key="12">
    <source>
        <dbReference type="Proteomes" id="UP000316079"/>
    </source>
</evidence>
<feature type="compositionally biased region" description="Polar residues" evidence="7">
    <location>
        <begin position="309"/>
        <end position="328"/>
    </location>
</feature>
<evidence type="ECO:0000259" key="10">
    <source>
        <dbReference type="PROSITE" id="PS51225"/>
    </source>
</evidence>
<dbReference type="PROSITE" id="PS51225">
    <property type="entry name" value="MARVEL"/>
    <property type="match status" value="1"/>
</dbReference>
<evidence type="ECO:0000256" key="6">
    <source>
        <dbReference type="PROSITE-ProRule" id="PRU00581"/>
    </source>
</evidence>
<evidence type="ECO:0000256" key="1">
    <source>
        <dbReference type="ARBA" id="ARBA00004141"/>
    </source>
</evidence>
<keyword evidence="5 6" id="KW-0472">Membrane</keyword>
<sequence length="328" mass="36458">MQGVYLRCSVEQGSFPQFRWFLNGSRLEDRGTFYSLGWSDHAHLSLALGRESDGFYRCEATDNFDNSSSISSTTFRISHEGTSMESRSVAYGTAFSGSGIDVVKFVKQPQTVLRLLSWLFSIVVFASITAECFVNSPNEAQARCVFNRNDSACNYAVTVGVLSFLICLAFLLADGAFPFISNVLTQRHIATADLGLSGLWTFLWFVCFCLLSDQWSRTSDVRGIPTDAVNAVVAFSFFSIASWAALTYLALVKFHQGVEEVTRKFTDAPPDVTAPYPNTYTPPIYPSFQNVPSTYPSFQEHTPDLYQQPPFSQNSDTSAQSSFPKPVY</sequence>
<dbReference type="EMBL" id="SRMA01026544">
    <property type="protein sequence ID" value="TRY82670.1"/>
    <property type="molecule type" value="Genomic_DNA"/>
</dbReference>
<name>A0A553PYB1_9TELE</name>
<dbReference type="CDD" id="cd00096">
    <property type="entry name" value="Ig"/>
    <property type="match status" value="1"/>
</dbReference>
<proteinExistence type="inferred from homology"/>
<protein>
    <recommendedName>
        <fullName evidence="13">Synaptogyrin</fullName>
    </recommendedName>
</protein>
<dbReference type="InterPro" id="IPR016579">
    <property type="entry name" value="Synaptogyrin"/>
</dbReference>
<dbReference type="PROSITE" id="PS50835">
    <property type="entry name" value="IG_LIKE"/>
    <property type="match status" value="1"/>
</dbReference>
<gene>
    <name evidence="11" type="ORF">DNTS_032601</name>
</gene>
<evidence type="ECO:0000256" key="2">
    <source>
        <dbReference type="ARBA" id="ARBA00010252"/>
    </source>
</evidence>
<evidence type="ECO:0000313" key="11">
    <source>
        <dbReference type="EMBL" id="TRY82670.1"/>
    </source>
</evidence>
<keyword evidence="4 8" id="KW-1133">Transmembrane helix</keyword>
<feature type="domain" description="MARVEL" evidence="10">
    <location>
        <begin position="105"/>
        <end position="255"/>
    </location>
</feature>
<comment type="subcellular location">
    <subcellularLocation>
        <location evidence="1">Membrane</location>
        <topology evidence="1">Multi-pass membrane protein</topology>
    </subcellularLocation>
</comment>
<dbReference type="Proteomes" id="UP000316079">
    <property type="component" value="Unassembled WGS sequence"/>
</dbReference>
<dbReference type="InterPro" id="IPR036179">
    <property type="entry name" value="Ig-like_dom_sf"/>
</dbReference>
<feature type="domain" description="Ig-like" evidence="9">
    <location>
        <begin position="1"/>
        <end position="78"/>
    </location>
</feature>
<feature type="transmembrane region" description="Helical" evidence="8">
    <location>
        <begin position="189"/>
        <end position="211"/>
    </location>
</feature>
<keyword evidence="3 6" id="KW-0812">Transmembrane</keyword>
<evidence type="ECO:0000256" key="5">
    <source>
        <dbReference type="ARBA" id="ARBA00023136"/>
    </source>
</evidence>
<dbReference type="SUPFAM" id="SSF48726">
    <property type="entry name" value="Immunoglobulin"/>
    <property type="match status" value="1"/>
</dbReference>
<dbReference type="GO" id="GO:0030672">
    <property type="term" value="C:synaptic vesicle membrane"/>
    <property type="evidence" value="ECO:0007669"/>
    <property type="project" value="TreeGrafter"/>
</dbReference>
<accession>A0A553PYB1</accession>
<dbReference type="InterPro" id="IPR007110">
    <property type="entry name" value="Ig-like_dom"/>
</dbReference>
<dbReference type="Gene3D" id="2.60.40.10">
    <property type="entry name" value="Immunoglobulins"/>
    <property type="match status" value="1"/>
</dbReference>